<dbReference type="EMBL" id="JBBHLL010000330">
    <property type="protein sequence ID" value="KAK7805743.1"/>
    <property type="molecule type" value="Genomic_DNA"/>
</dbReference>
<name>A0AAW0HUD7_MYOGA</name>
<accession>A0AAW0HUD7</accession>
<sequence>MKDPVHKHLCIRNEWGTNQGHAMPMTSMPYILPFMSQEMLPLTRSPAASSWDLKMKLPFSCFSLHLHPREFHRQNLAGDFVGDT</sequence>
<proteinExistence type="predicted"/>
<reference evidence="1 2" key="1">
    <citation type="journal article" date="2023" name="bioRxiv">
        <title>Conserved and derived expression patterns and positive selection on dental genes reveal complex evolutionary context of ever-growing rodent molars.</title>
        <authorList>
            <person name="Calamari Z.T."/>
            <person name="Song A."/>
            <person name="Cohen E."/>
            <person name="Akter M."/>
            <person name="Roy R.D."/>
            <person name="Hallikas O."/>
            <person name="Christensen M.M."/>
            <person name="Li P."/>
            <person name="Marangoni P."/>
            <person name="Jernvall J."/>
            <person name="Klein O.D."/>
        </authorList>
    </citation>
    <scope>NUCLEOTIDE SEQUENCE [LARGE SCALE GENOMIC DNA]</scope>
    <source>
        <strain evidence="1">V071</strain>
    </source>
</reference>
<dbReference type="Proteomes" id="UP001488838">
    <property type="component" value="Unassembled WGS sequence"/>
</dbReference>
<protein>
    <submittedName>
        <fullName evidence="1">Uncharacterized protein</fullName>
    </submittedName>
</protein>
<evidence type="ECO:0000313" key="2">
    <source>
        <dbReference type="Proteomes" id="UP001488838"/>
    </source>
</evidence>
<organism evidence="1 2">
    <name type="scientific">Myodes glareolus</name>
    <name type="common">Bank vole</name>
    <name type="synonym">Clethrionomys glareolus</name>
    <dbReference type="NCBI Taxonomy" id="447135"/>
    <lineage>
        <taxon>Eukaryota</taxon>
        <taxon>Metazoa</taxon>
        <taxon>Chordata</taxon>
        <taxon>Craniata</taxon>
        <taxon>Vertebrata</taxon>
        <taxon>Euteleostomi</taxon>
        <taxon>Mammalia</taxon>
        <taxon>Eutheria</taxon>
        <taxon>Euarchontoglires</taxon>
        <taxon>Glires</taxon>
        <taxon>Rodentia</taxon>
        <taxon>Myomorpha</taxon>
        <taxon>Muroidea</taxon>
        <taxon>Cricetidae</taxon>
        <taxon>Arvicolinae</taxon>
        <taxon>Myodes</taxon>
    </lineage>
</organism>
<dbReference type="AlphaFoldDB" id="A0AAW0HUD7"/>
<evidence type="ECO:0000313" key="1">
    <source>
        <dbReference type="EMBL" id="KAK7805743.1"/>
    </source>
</evidence>
<comment type="caution">
    <text evidence="1">The sequence shown here is derived from an EMBL/GenBank/DDBJ whole genome shotgun (WGS) entry which is preliminary data.</text>
</comment>
<keyword evidence="2" id="KW-1185">Reference proteome</keyword>
<gene>
    <name evidence="1" type="ORF">U0070_007703</name>
</gene>